<evidence type="ECO:0000313" key="3">
    <source>
        <dbReference type="Proteomes" id="UP000198531"/>
    </source>
</evidence>
<dbReference type="InterPro" id="IPR055958">
    <property type="entry name" value="DUF7536"/>
</dbReference>
<evidence type="ECO:0000256" key="1">
    <source>
        <dbReference type="SAM" id="Phobius"/>
    </source>
</evidence>
<dbReference type="EMBL" id="FOYT01000001">
    <property type="protein sequence ID" value="SFR38097.1"/>
    <property type="molecule type" value="Genomic_DNA"/>
</dbReference>
<feature type="transmembrane region" description="Helical" evidence="1">
    <location>
        <begin position="35"/>
        <end position="53"/>
    </location>
</feature>
<dbReference type="OrthoDB" id="329837at2157"/>
<proteinExistence type="predicted"/>
<organism evidence="2 3">
    <name type="scientific">Halogeometricum rufum</name>
    <dbReference type="NCBI Taxonomy" id="553469"/>
    <lineage>
        <taxon>Archaea</taxon>
        <taxon>Methanobacteriati</taxon>
        <taxon>Methanobacteriota</taxon>
        <taxon>Stenosarchaea group</taxon>
        <taxon>Halobacteria</taxon>
        <taxon>Halobacteriales</taxon>
        <taxon>Haloferacaceae</taxon>
        <taxon>Halogeometricum</taxon>
    </lineage>
</organism>
<protein>
    <submittedName>
        <fullName evidence="2">Uncharacterized protein</fullName>
    </submittedName>
</protein>
<sequence length="105" mass="11084">MRSRPLRASVSDEVPGRPPQRGLAHALHVSRNAKVGALAGVGLAVGAYAFRVLELFGPFAGTREYPVLGPEGWFAVLAFVLASATALLVTAVLTLVSAYRLLKEV</sequence>
<accession>A0A1I6G7S3</accession>
<feature type="transmembrane region" description="Helical" evidence="1">
    <location>
        <begin position="73"/>
        <end position="102"/>
    </location>
</feature>
<dbReference type="STRING" id="553469.SAMN04487947_0682"/>
<dbReference type="Pfam" id="PF24380">
    <property type="entry name" value="DUF7536"/>
    <property type="match status" value="1"/>
</dbReference>
<keyword evidence="3" id="KW-1185">Reference proteome</keyword>
<reference evidence="3" key="1">
    <citation type="submission" date="2016-10" db="EMBL/GenBank/DDBJ databases">
        <authorList>
            <person name="Varghese N."/>
            <person name="Submissions S."/>
        </authorList>
    </citation>
    <scope>NUCLEOTIDE SEQUENCE [LARGE SCALE GENOMIC DNA]</scope>
    <source>
        <strain evidence="3">CGMCC 1.7736</strain>
    </source>
</reference>
<keyword evidence="1" id="KW-0812">Transmembrane</keyword>
<evidence type="ECO:0000313" key="2">
    <source>
        <dbReference type="EMBL" id="SFR38097.1"/>
    </source>
</evidence>
<name>A0A1I6G7S3_9EURY</name>
<keyword evidence="1" id="KW-1133">Transmembrane helix</keyword>
<gene>
    <name evidence="2" type="ORF">SAMN04487947_0682</name>
</gene>
<dbReference type="RefSeq" id="WP_089804598.1">
    <property type="nucleotide sequence ID" value="NZ_FOYT01000001.1"/>
</dbReference>
<keyword evidence="1" id="KW-0472">Membrane</keyword>
<dbReference type="Proteomes" id="UP000198531">
    <property type="component" value="Unassembled WGS sequence"/>
</dbReference>
<dbReference type="AlphaFoldDB" id="A0A1I6G7S3"/>